<evidence type="ECO:0000313" key="5">
    <source>
        <dbReference type="EMBL" id="EEO26848.2"/>
    </source>
</evidence>
<evidence type="ECO:0000256" key="3">
    <source>
        <dbReference type="PROSITE-ProRule" id="PRU00339"/>
    </source>
</evidence>
<evidence type="ECO:0000313" key="6">
    <source>
        <dbReference type="Proteomes" id="UP000003973"/>
    </source>
</evidence>
<keyword evidence="1" id="KW-0677">Repeat</keyword>
<name>C3X6T5_9BURK</name>
<evidence type="ECO:0000256" key="1">
    <source>
        <dbReference type="ARBA" id="ARBA00022737"/>
    </source>
</evidence>
<dbReference type="PANTHER" id="PTHR45586">
    <property type="entry name" value="TPR REPEAT-CONTAINING PROTEIN PA4667"/>
    <property type="match status" value="1"/>
</dbReference>
<dbReference type="AlphaFoldDB" id="C3X6T5"/>
<dbReference type="InterPro" id="IPR051012">
    <property type="entry name" value="CellSynth/LPSAsmb/PSIAsmb"/>
</dbReference>
<dbReference type="PROSITE" id="PS50005">
    <property type="entry name" value="TPR"/>
    <property type="match status" value="1"/>
</dbReference>
<organism evidence="5 6">
    <name type="scientific">Oxalobacter paraformigenes</name>
    <dbReference type="NCBI Taxonomy" id="556268"/>
    <lineage>
        <taxon>Bacteria</taxon>
        <taxon>Pseudomonadati</taxon>
        <taxon>Pseudomonadota</taxon>
        <taxon>Betaproteobacteria</taxon>
        <taxon>Burkholderiales</taxon>
        <taxon>Oxalobacteraceae</taxon>
        <taxon>Oxalobacter</taxon>
    </lineage>
</organism>
<dbReference type="Pfam" id="PF14559">
    <property type="entry name" value="TPR_19"/>
    <property type="match status" value="1"/>
</dbReference>
<keyword evidence="6" id="KW-1185">Reference proteome</keyword>
<dbReference type="SMART" id="SM00028">
    <property type="entry name" value="TPR"/>
    <property type="match status" value="7"/>
</dbReference>
<sequence length="621" mass="69595">MLTKIRKKYFLQGMLAVTLCSLCLSVHPLKAEPVDKKALCAEKPGCTEETGTKKGQTAGGINQVDLLTAKTSGASRVPEVLPQLLLTNDLLYQILSADIAEQRGLDIYAYETMLDVAKETGDPRLARRAAEIAVKNRNVKDALQAVRLWYRLAPQSGEAERYLVGFLVLDNRLDEVKDMFSSKLAAASPEQRVSLFYQLQQILAGTKDKSDAFAVLEEVLVPYQNMPEAHVSLAISALLKNDSARAREEAQKALALKPDSEMAVLTFAQASASPSVAVEVLSGFLEKYPASREVRVSLARLLVGQKKYEQAKQEFEKLLSSDSQDLMALYSLGLLSVQQNDYRAAEKYLQSYLVAAAAQEKEKPESTQVLFLLSQIAEEQRHYDKALQWLSQINPDADDEVALGVDIKKAQIYARKGKVDKARKIIADMESKNPYERERLLLTEAQILRDAKKTREALNILQAGMAEFPENTNILYDYALTAENLGQYAEMEKALKRIIKIDPNHPQAYNALGYSLADRQLRLDEAFTLIEKALQLAPDDPFITDSLGWVLYRQGKLDLAEKNLRQAYQLRPDNEIAIHLAEVLWIKGEQQEARSLLLQVKKKNPDNELLNSTLRRLEIGL</sequence>
<keyword evidence="4" id="KW-0732">Signal</keyword>
<keyword evidence="2 3" id="KW-0802">TPR repeat</keyword>
<reference evidence="5" key="1">
    <citation type="submission" date="2011-10" db="EMBL/GenBank/DDBJ databases">
        <title>The Genome Sequence of Oxalobacter formigenes HOxBLS.</title>
        <authorList>
            <consortium name="The Broad Institute Genome Sequencing Platform"/>
            <person name="Earl A."/>
            <person name="Ward D."/>
            <person name="Feldgarden M."/>
            <person name="Gevers D."/>
            <person name="Allison M.J."/>
            <person name="Humphrey S."/>
            <person name="Young S.K."/>
            <person name="Zeng Q."/>
            <person name="Gargeya S."/>
            <person name="Fitzgerald M."/>
            <person name="Haas B."/>
            <person name="Abouelleil A."/>
            <person name="Alvarado L."/>
            <person name="Arachchi H.M."/>
            <person name="Berlin A."/>
            <person name="Brown A."/>
            <person name="Chapman S.B."/>
            <person name="Chen Z."/>
            <person name="Dunbar C."/>
            <person name="Freedman E."/>
            <person name="Gearin G."/>
            <person name="Goldberg J."/>
            <person name="Griggs A."/>
            <person name="Gujja S."/>
            <person name="Heiman D."/>
            <person name="Howarth C."/>
            <person name="Larson L."/>
            <person name="Lui A."/>
            <person name="MacDonald P.J.P."/>
            <person name="Montmayeur A."/>
            <person name="Murphy C."/>
            <person name="Neiman D."/>
            <person name="Pearson M."/>
            <person name="Priest M."/>
            <person name="Roberts A."/>
            <person name="Saif S."/>
            <person name="Shea T."/>
            <person name="Shenoy N."/>
            <person name="Sisk P."/>
            <person name="Stolte C."/>
            <person name="Sykes S."/>
            <person name="Wortman J."/>
            <person name="Nusbaum C."/>
            <person name="Birren B."/>
        </authorList>
    </citation>
    <scope>NUCLEOTIDE SEQUENCE [LARGE SCALE GENOMIC DNA]</scope>
    <source>
        <strain evidence="5">HOxBLS</strain>
    </source>
</reference>
<dbReference type="EMBL" id="ACDP02000029">
    <property type="protein sequence ID" value="EEO26848.2"/>
    <property type="molecule type" value="Genomic_DNA"/>
</dbReference>
<dbReference type="Gene3D" id="1.25.40.10">
    <property type="entry name" value="Tetratricopeptide repeat domain"/>
    <property type="match status" value="3"/>
</dbReference>
<accession>C3X6T5</accession>
<dbReference type="PANTHER" id="PTHR45586:SF16">
    <property type="entry name" value="DOMAIN PROTEIN, PUTATIVE-RELATED"/>
    <property type="match status" value="1"/>
</dbReference>
<dbReference type="SUPFAM" id="SSF48452">
    <property type="entry name" value="TPR-like"/>
    <property type="match status" value="2"/>
</dbReference>
<dbReference type="eggNOG" id="COG0457">
    <property type="taxonomic scope" value="Bacteria"/>
</dbReference>
<evidence type="ECO:0000256" key="4">
    <source>
        <dbReference type="SAM" id="SignalP"/>
    </source>
</evidence>
<comment type="caution">
    <text evidence="5">The sequence shown here is derived from an EMBL/GenBank/DDBJ whole genome shotgun (WGS) entry which is preliminary data.</text>
</comment>
<evidence type="ECO:0000256" key="2">
    <source>
        <dbReference type="ARBA" id="ARBA00022803"/>
    </source>
</evidence>
<dbReference type="HOGENOM" id="CLU_007251_4_0_4"/>
<feature type="chain" id="PRO_5002933758" description="Tetratricopeptide repeat protein" evidence="4">
    <location>
        <begin position="32"/>
        <end position="621"/>
    </location>
</feature>
<proteinExistence type="predicted"/>
<feature type="repeat" description="TPR" evidence="3">
    <location>
        <begin position="541"/>
        <end position="574"/>
    </location>
</feature>
<dbReference type="Proteomes" id="UP000003973">
    <property type="component" value="Unassembled WGS sequence"/>
</dbReference>
<dbReference type="InterPro" id="IPR019734">
    <property type="entry name" value="TPR_rpt"/>
</dbReference>
<feature type="signal peptide" evidence="4">
    <location>
        <begin position="1"/>
        <end position="31"/>
    </location>
</feature>
<evidence type="ECO:0008006" key="7">
    <source>
        <dbReference type="Google" id="ProtNLM"/>
    </source>
</evidence>
<protein>
    <recommendedName>
        <fullName evidence="7">Tetratricopeptide repeat protein</fullName>
    </recommendedName>
</protein>
<dbReference type="InterPro" id="IPR011990">
    <property type="entry name" value="TPR-like_helical_dom_sf"/>
</dbReference>
<gene>
    <name evidence="5" type="ORF">OFAG_00001</name>
</gene>
<dbReference type="Pfam" id="PF13432">
    <property type="entry name" value="TPR_16"/>
    <property type="match status" value="2"/>
</dbReference>